<comment type="caution">
    <text evidence="1">The sequence shown here is derived from an EMBL/GenBank/DDBJ whole genome shotgun (WGS) entry which is preliminary data.</text>
</comment>
<dbReference type="SUPFAM" id="SSF52777">
    <property type="entry name" value="CoA-dependent acyltransferases"/>
    <property type="match status" value="1"/>
</dbReference>
<dbReference type="AlphaFoldDB" id="A0A261Y1G8"/>
<dbReference type="PANTHER" id="PTHR42034:SF1">
    <property type="entry name" value="CONDENSATION DOMAIN-CONTAINING PROTEIN"/>
    <property type="match status" value="1"/>
</dbReference>
<dbReference type="EMBL" id="MVBO01000040">
    <property type="protein sequence ID" value="OZJ04446.1"/>
    <property type="molecule type" value="Genomic_DNA"/>
</dbReference>
<evidence type="ECO:0000313" key="1">
    <source>
        <dbReference type="EMBL" id="OZJ04446.1"/>
    </source>
</evidence>
<keyword evidence="2" id="KW-1185">Reference proteome</keyword>
<dbReference type="PANTHER" id="PTHR42034">
    <property type="entry name" value="CHROMOSOME 7, WHOLE GENOME SHOTGUN SEQUENCE-RELATED"/>
    <property type="match status" value="1"/>
</dbReference>
<proteinExistence type="predicted"/>
<organism evidence="1 2">
    <name type="scientific">Bifiguratus adelaidae</name>
    <dbReference type="NCBI Taxonomy" id="1938954"/>
    <lineage>
        <taxon>Eukaryota</taxon>
        <taxon>Fungi</taxon>
        <taxon>Fungi incertae sedis</taxon>
        <taxon>Mucoromycota</taxon>
        <taxon>Mucoromycotina</taxon>
        <taxon>Endogonomycetes</taxon>
        <taxon>Endogonales</taxon>
        <taxon>Endogonales incertae sedis</taxon>
        <taxon>Bifiguratus</taxon>
    </lineage>
</organism>
<accession>A0A261Y1G8</accession>
<dbReference type="Gene3D" id="3.30.559.30">
    <property type="entry name" value="Nonribosomal peptide synthetase, condensation domain"/>
    <property type="match status" value="1"/>
</dbReference>
<reference evidence="1 2" key="1">
    <citation type="journal article" date="2017" name="Mycologia">
        <title>Bifiguratus adelaidae, gen. et sp. nov., a new member of Mucoromycotina in endophytic and soil-dwelling habitats.</title>
        <authorList>
            <person name="Torres-Cruz T.J."/>
            <person name="Billingsley Tobias T.L."/>
            <person name="Almatruk M."/>
            <person name="Hesse C."/>
            <person name="Kuske C.R."/>
            <person name="Desiro A."/>
            <person name="Benucci G.M."/>
            <person name="Bonito G."/>
            <person name="Stajich J.E."/>
            <person name="Dunlap C."/>
            <person name="Arnold A.E."/>
            <person name="Porras-Alfaro A."/>
        </authorList>
    </citation>
    <scope>NUCLEOTIDE SEQUENCE [LARGE SCALE GENOMIC DNA]</scope>
    <source>
        <strain evidence="1 2">AZ0501</strain>
    </source>
</reference>
<gene>
    <name evidence="1" type="ORF">BZG36_02817</name>
</gene>
<protein>
    <recommendedName>
        <fullName evidence="3">Condensation domain-containing protein</fullName>
    </recommendedName>
</protein>
<sequence>MTDIEWKETAPGVYERPADEIESFYNFIGSLGAPFNRQQWAITASIKLRFESADVISQVKEAWTTLRYDHPTLASNTDGTRKVYHVGNDEELERWLKETFIVNDVSVTAKQLFSTLQPVKQVTLHLLLKSNELVLQSPHDRLDGIGCILFFDNMLRVLASPRKVYFGDEAKNLSPPLKVAARAPEPSDEQIMMLTKYMEHWVGSLPSVGLAISGKGQIPGATRIRQVTLSENQTRMLVTTAKGLGLTPTHVVHAATILAAKKHGNHNDSAKYASFGLFNMRHQCEPPFSSSKHPVSVYSYGWPVTVASGDFATISAQLKKYYREYAADQDSISVSIPYAKKLKSMLSVPPPHPPTDPILSSLGIVDSRLQKAYGPIEVQDFWFAVDMLTYQVEVFVWTFQGKLTIEACYNEEFHHDASIEEFLAMLKDILFAELKIIEKKLI</sequence>
<dbReference type="OrthoDB" id="2548233at2759"/>
<dbReference type="Proteomes" id="UP000242875">
    <property type="component" value="Unassembled WGS sequence"/>
</dbReference>
<dbReference type="Gene3D" id="3.30.559.10">
    <property type="entry name" value="Chloramphenicol acetyltransferase-like domain"/>
    <property type="match status" value="1"/>
</dbReference>
<evidence type="ECO:0000313" key="2">
    <source>
        <dbReference type="Proteomes" id="UP000242875"/>
    </source>
</evidence>
<name>A0A261Y1G8_9FUNG</name>
<dbReference type="InterPro" id="IPR023213">
    <property type="entry name" value="CAT-like_dom_sf"/>
</dbReference>
<evidence type="ECO:0008006" key="3">
    <source>
        <dbReference type="Google" id="ProtNLM"/>
    </source>
</evidence>